<evidence type="ECO:0000256" key="3">
    <source>
        <dbReference type="ARBA" id="ARBA00022722"/>
    </source>
</evidence>
<feature type="domain" description="ENPP1-3/EXOG-like endonuclease/phosphodiesterase" evidence="14">
    <location>
        <begin position="71"/>
        <end position="260"/>
    </location>
</feature>
<dbReference type="InterPro" id="IPR044925">
    <property type="entry name" value="His-Me_finger_sf"/>
</dbReference>
<protein>
    <recommendedName>
        <fullName evidence="10">Endonuclease</fullName>
        <ecNumber evidence="10">3.1.30.-</ecNumber>
    </recommendedName>
</protein>
<dbReference type="InterPro" id="IPR044929">
    <property type="entry name" value="DNA/RNA_non-sp_Endonuclease_sf"/>
</dbReference>
<keyword evidence="5 10" id="KW-0255">Endonuclease</keyword>
<dbReference type="Proteomes" id="UP000677537">
    <property type="component" value="Unassembled WGS sequence"/>
</dbReference>
<evidence type="ECO:0000313" key="16">
    <source>
        <dbReference type="EMBL" id="MBP0495220.1"/>
    </source>
</evidence>
<feature type="signal peptide" evidence="13">
    <location>
        <begin position="1"/>
        <end position="40"/>
    </location>
</feature>
<dbReference type="PANTHER" id="PTHR13966">
    <property type="entry name" value="ENDONUCLEASE RELATED"/>
    <property type="match status" value="1"/>
</dbReference>
<accession>A0A940S7S4</accession>
<dbReference type="GO" id="GO:0046872">
    <property type="term" value="F:metal ion binding"/>
    <property type="evidence" value="ECO:0007669"/>
    <property type="project" value="UniProtKB-KW"/>
</dbReference>
<proteinExistence type="inferred from homology"/>
<keyword evidence="12" id="KW-1133">Transmembrane helix</keyword>
<evidence type="ECO:0000256" key="6">
    <source>
        <dbReference type="ARBA" id="ARBA00022801"/>
    </source>
</evidence>
<evidence type="ECO:0000256" key="5">
    <source>
        <dbReference type="ARBA" id="ARBA00022759"/>
    </source>
</evidence>
<keyword evidence="12" id="KW-0812">Transmembrane</keyword>
<dbReference type="PROSITE" id="PS01070">
    <property type="entry name" value="NUCLEASE_NON_SPEC"/>
    <property type="match status" value="1"/>
</dbReference>
<feature type="region of interest" description="Disordered" evidence="11">
    <location>
        <begin position="268"/>
        <end position="304"/>
    </location>
</feature>
<reference evidence="16" key="1">
    <citation type="submission" date="2021-03" db="EMBL/GenBank/DDBJ databases">
        <authorList>
            <person name="So Y."/>
        </authorList>
    </citation>
    <scope>NUCLEOTIDE SEQUENCE</scope>
    <source>
        <strain evidence="16">SG15</strain>
    </source>
</reference>
<keyword evidence="6 10" id="KW-0378">Hydrolase</keyword>
<dbReference type="RefSeq" id="WP_209376015.1">
    <property type="nucleotide sequence ID" value="NZ_JAGIZA010000015.1"/>
</dbReference>
<dbReference type="GO" id="GO:0004521">
    <property type="term" value="F:RNA endonuclease activity"/>
    <property type="evidence" value="ECO:0007669"/>
    <property type="project" value="TreeGrafter"/>
</dbReference>
<evidence type="ECO:0000256" key="13">
    <source>
        <dbReference type="SAM" id="SignalP"/>
    </source>
</evidence>
<keyword evidence="4 9" id="KW-0479">Metal-binding</keyword>
<evidence type="ECO:0000256" key="12">
    <source>
        <dbReference type="SAM" id="Phobius"/>
    </source>
</evidence>
<dbReference type="InterPro" id="IPR040255">
    <property type="entry name" value="Non-specific_endonuclease"/>
</dbReference>
<feature type="compositionally biased region" description="Polar residues" evidence="11">
    <location>
        <begin position="276"/>
        <end position="285"/>
    </location>
</feature>
<dbReference type="GO" id="GO:0000014">
    <property type="term" value="F:single-stranded DNA endodeoxyribonuclease activity"/>
    <property type="evidence" value="ECO:0007669"/>
    <property type="project" value="TreeGrafter"/>
</dbReference>
<evidence type="ECO:0000313" key="17">
    <source>
        <dbReference type="Proteomes" id="UP000677537"/>
    </source>
</evidence>
<dbReference type="InterPro" id="IPR018524">
    <property type="entry name" value="DNA/RNA_endonuclease_AS"/>
</dbReference>
<dbReference type="Pfam" id="PF01223">
    <property type="entry name" value="Endonuclease_NS"/>
    <property type="match status" value="1"/>
</dbReference>
<comment type="similarity">
    <text evidence="2 10">Belongs to the DNA/RNA non-specific endonuclease family.</text>
</comment>
<evidence type="ECO:0000259" key="15">
    <source>
        <dbReference type="SMART" id="SM00892"/>
    </source>
</evidence>
<feature type="chain" id="PRO_5037577161" description="Endonuclease" evidence="13">
    <location>
        <begin position="41"/>
        <end position="335"/>
    </location>
</feature>
<keyword evidence="12" id="KW-0472">Membrane</keyword>
<keyword evidence="7" id="KW-0460">Magnesium</keyword>
<name>A0A940S7S4_9PROT</name>
<dbReference type="Gene3D" id="3.40.570.10">
    <property type="entry name" value="Extracellular Endonuclease, subunit A"/>
    <property type="match status" value="1"/>
</dbReference>
<evidence type="ECO:0000259" key="14">
    <source>
        <dbReference type="SMART" id="SM00477"/>
    </source>
</evidence>
<evidence type="ECO:0000256" key="8">
    <source>
        <dbReference type="PIRSR" id="PIRSR640255-1"/>
    </source>
</evidence>
<dbReference type="EC" id="3.1.30.-" evidence="10"/>
<dbReference type="InterPro" id="IPR020821">
    <property type="entry name" value="ENPP1-3/EXOG-like_nuc-like"/>
</dbReference>
<feature type="transmembrane region" description="Helical" evidence="12">
    <location>
        <begin position="312"/>
        <end position="332"/>
    </location>
</feature>
<dbReference type="SUPFAM" id="SSF54060">
    <property type="entry name" value="His-Me finger endonucleases"/>
    <property type="match status" value="1"/>
</dbReference>
<dbReference type="PANTHER" id="PTHR13966:SF5">
    <property type="entry name" value="ENDONUCLEASE G, MITOCHONDRIAL"/>
    <property type="match status" value="1"/>
</dbReference>
<keyword evidence="17" id="KW-1185">Reference proteome</keyword>
<feature type="binding site" evidence="9">
    <location>
        <position position="165"/>
    </location>
    <ligand>
        <name>Mg(2+)</name>
        <dbReference type="ChEBI" id="CHEBI:18420"/>
        <note>catalytic</note>
    </ligand>
</feature>
<organism evidence="16 17">
    <name type="scientific">Roseomonas indoligenes</name>
    <dbReference type="NCBI Taxonomy" id="2820811"/>
    <lineage>
        <taxon>Bacteria</taxon>
        <taxon>Pseudomonadati</taxon>
        <taxon>Pseudomonadota</taxon>
        <taxon>Alphaproteobacteria</taxon>
        <taxon>Acetobacterales</taxon>
        <taxon>Roseomonadaceae</taxon>
        <taxon>Roseomonas</taxon>
    </lineage>
</organism>
<dbReference type="SMART" id="SM00477">
    <property type="entry name" value="NUC"/>
    <property type="match status" value="1"/>
</dbReference>
<evidence type="ECO:0000256" key="10">
    <source>
        <dbReference type="RuleBase" id="RU366055"/>
    </source>
</evidence>
<feature type="compositionally biased region" description="Pro residues" evidence="11">
    <location>
        <begin position="287"/>
        <end position="301"/>
    </location>
</feature>
<evidence type="ECO:0000256" key="11">
    <source>
        <dbReference type="SAM" id="MobiDB-lite"/>
    </source>
</evidence>
<feature type="domain" description="DNA/RNA non-specific endonuclease/pyrophosphatase/phosphodiesterase" evidence="15">
    <location>
        <begin position="70"/>
        <end position="260"/>
    </location>
</feature>
<keyword evidence="13" id="KW-0732">Signal</keyword>
<sequence>MAGVPGGSAPWSRPHQDKARGWAGALLLLVLLSLPSVAQAAPSACPEHHPGGQAPDILRPSLAAETRELCFEAYSVVHSGVSRTPLAAAEHLTRRRIQQARGMERDDAFHAEDGLPEDERARLSDYARSGFDRGHMAPSGDMPTASAQADSFSLANMVPQNPGSNRCLWEGIESTVRDLAMEEGEVWVLTGPIFEGTTLQRLNGRVLVPTLLYKAIYLPGRGEAAAYLAPNAPGLAWRAVSLDGLREVAGLDAFPALPAAVKARAMTLPDPRPSNIAGSCANQPEGTRPPAPPAPSSPPGPVAQLAPSGSRIGLILAGVFALVMVVALIRVLGRR</sequence>
<dbReference type="SMART" id="SM00892">
    <property type="entry name" value="Endonuclease_NS"/>
    <property type="match status" value="1"/>
</dbReference>
<keyword evidence="3 10" id="KW-0540">Nuclease</keyword>
<dbReference type="AlphaFoldDB" id="A0A940S7S4"/>
<comment type="caution">
    <text evidence="16">The sequence shown here is derived from an EMBL/GenBank/DDBJ whole genome shotgun (WGS) entry which is preliminary data.</text>
</comment>
<feature type="active site" description="Proton acceptor" evidence="8">
    <location>
        <position position="135"/>
    </location>
</feature>
<evidence type="ECO:0000256" key="7">
    <source>
        <dbReference type="ARBA" id="ARBA00022842"/>
    </source>
</evidence>
<comment type="cofactor">
    <cofactor evidence="1 10">
        <name>Mg(2+)</name>
        <dbReference type="ChEBI" id="CHEBI:18420"/>
    </cofactor>
</comment>
<evidence type="ECO:0000256" key="2">
    <source>
        <dbReference type="ARBA" id="ARBA00010052"/>
    </source>
</evidence>
<evidence type="ECO:0000256" key="1">
    <source>
        <dbReference type="ARBA" id="ARBA00001946"/>
    </source>
</evidence>
<dbReference type="GO" id="GO:0003676">
    <property type="term" value="F:nucleic acid binding"/>
    <property type="evidence" value="ECO:0007669"/>
    <property type="project" value="InterPro"/>
</dbReference>
<dbReference type="InterPro" id="IPR001604">
    <property type="entry name" value="Endo_G_ENPP1-like_dom"/>
</dbReference>
<evidence type="ECO:0000256" key="9">
    <source>
        <dbReference type="PIRSR" id="PIRSR640255-2"/>
    </source>
</evidence>
<gene>
    <name evidence="16" type="ORF">J5Y10_20720</name>
</gene>
<evidence type="ECO:0000256" key="4">
    <source>
        <dbReference type="ARBA" id="ARBA00022723"/>
    </source>
</evidence>
<dbReference type="EMBL" id="JAGIZA010000015">
    <property type="protein sequence ID" value="MBP0495220.1"/>
    <property type="molecule type" value="Genomic_DNA"/>
</dbReference>